<dbReference type="InterPro" id="IPR020568">
    <property type="entry name" value="Ribosomal_Su5_D2-typ_SF"/>
</dbReference>
<evidence type="ECO:0000256" key="14">
    <source>
        <dbReference type="RuleBase" id="RU000591"/>
    </source>
</evidence>
<dbReference type="Gene3D" id="1.10.8.60">
    <property type="match status" value="1"/>
</dbReference>
<dbReference type="Gene3D" id="3.30.230.10">
    <property type="match status" value="1"/>
</dbReference>
<dbReference type="InterPro" id="IPR054594">
    <property type="entry name" value="Lon_lid"/>
</dbReference>
<organism evidence="17 18">
    <name type="scientific">Candidatus Solincola sediminis</name>
    <dbReference type="NCBI Taxonomy" id="1797199"/>
    <lineage>
        <taxon>Bacteria</taxon>
        <taxon>Bacillati</taxon>
        <taxon>Actinomycetota</taxon>
        <taxon>Candidatus Geothermincolia</taxon>
        <taxon>Candidatus Geothermincolales</taxon>
        <taxon>Candidatus Geothermincolaceae</taxon>
        <taxon>Candidatus Solincola</taxon>
    </lineage>
</organism>
<dbReference type="NCBIfam" id="TIGR00763">
    <property type="entry name" value="lon"/>
    <property type="match status" value="1"/>
</dbReference>
<proteinExistence type="evidence at transcript level"/>
<evidence type="ECO:0000256" key="1">
    <source>
        <dbReference type="ARBA" id="ARBA00004496"/>
    </source>
</evidence>
<evidence type="ECO:0000256" key="4">
    <source>
        <dbReference type="ARBA" id="ARBA00022741"/>
    </source>
</evidence>
<dbReference type="FunFam" id="1.20.5.5270:FF:000002">
    <property type="entry name" value="Lon protease homolog"/>
    <property type="match status" value="1"/>
</dbReference>
<dbReference type="InterPro" id="IPR008268">
    <property type="entry name" value="Peptidase_S16_AS"/>
</dbReference>
<reference evidence="17 18" key="1">
    <citation type="journal article" date="2016" name="Nat. Commun.">
        <title>Thousands of microbial genomes shed light on interconnected biogeochemical processes in an aquifer system.</title>
        <authorList>
            <person name="Anantharaman K."/>
            <person name="Brown C.T."/>
            <person name="Hug L.A."/>
            <person name="Sharon I."/>
            <person name="Castelle C.J."/>
            <person name="Probst A.J."/>
            <person name="Thomas B.C."/>
            <person name="Singh A."/>
            <person name="Wilkins M.J."/>
            <person name="Karaoz U."/>
            <person name="Brodie E.L."/>
            <person name="Williams K.H."/>
            <person name="Hubbard S.S."/>
            <person name="Banfield J.F."/>
        </authorList>
    </citation>
    <scope>NUCLEOTIDE SEQUENCE [LARGE SCALE GENOMIC DNA]</scope>
</reference>
<evidence type="ECO:0000256" key="3">
    <source>
        <dbReference type="ARBA" id="ARBA00022670"/>
    </source>
</evidence>
<evidence type="ECO:0000256" key="8">
    <source>
        <dbReference type="ARBA" id="ARBA00023016"/>
    </source>
</evidence>
<evidence type="ECO:0000256" key="12">
    <source>
        <dbReference type="PIRSR" id="PIRSR001174-2"/>
    </source>
</evidence>
<dbReference type="PIRSF" id="PIRSF001174">
    <property type="entry name" value="Lon_proteas"/>
    <property type="match status" value="1"/>
</dbReference>
<dbReference type="InterPro" id="IPR008269">
    <property type="entry name" value="Lon_proteolytic"/>
</dbReference>
<evidence type="ECO:0000256" key="9">
    <source>
        <dbReference type="HAMAP-Rule" id="MF_01973"/>
    </source>
</evidence>
<dbReference type="PROSITE" id="PS01046">
    <property type="entry name" value="LON_SER"/>
    <property type="match status" value="1"/>
</dbReference>
<gene>
    <name evidence="9" type="primary">lon</name>
    <name evidence="17" type="ORF">A2Y75_03965</name>
</gene>
<dbReference type="SMART" id="SM00464">
    <property type="entry name" value="LON"/>
    <property type="match status" value="1"/>
</dbReference>
<evidence type="ECO:0000259" key="16">
    <source>
        <dbReference type="PROSITE" id="PS51787"/>
    </source>
</evidence>
<dbReference type="Gene3D" id="1.20.5.5270">
    <property type="match status" value="1"/>
</dbReference>
<dbReference type="InterPro" id="IPR027417">
    <property type="entry name" value="P-loop_NTPase"/>
</dbReference>
<dbReference type="PROSITE" id="PS51787">
    <property type="entry name" value="LON_N"/>
    <property type="match status" value="1"/>
</dbReference>
<dbReference type="InterPro" id="IPR014721">
    <property type="entry name" value="Ribsml_uS5_D2-typ_fold_subgr"/>
</dbReference>
<dbReference type="SUPFAM" id="SSF88697">
    <property type="entry name" value="PUA domain-like"/>
    <property type="match status" value="1"/>
</dbReference>
<comment type="catalytic activity">
    <reaction evidence="9 10 13">
        <text>Hydrolysis of proteins in presence of ATP.</text>
        <dbReference type="EC" id="3.4.21.53"/>
    </reaction>
</comment>
<feature type="domain" description="Lon N-terminal" evidence="16">
    <location>
        <begin position="35"/>
        <end position="227"/>
    </location>
</feature>
<evidence type="ECO:0000313" key="17">
    <source>
        <dbReference type="EMBL" id="OFW56364.1"/>
    </source>
</evidence>
<dbReference type="GO" id="GO:0034605">
    <property type="term" value="P:cellular response to heat"/>
    <property type="evidence" value="ECO:0007669"/>
    <property type="project" value="UniProtKB-UniRule"/>
</dbReference>
<evidence type="ECO:0000256" key="11">
    <source>
        <dbReference type="PIRSR" id="PIRSR001174-1"/>
    </source>
</evidence>
<dbReference type="InterPro" id="IPR046336">
    <property type="entry name" value="Lon_prtase_N_sf"/>
</dbReference>
<evidence type="ECO:0000313" key="18">
    <source>
        <dbReference type="Proteomes" id="UP000177876"/>
    </source>
</evidence>
<dbReference type="GO" id="GO:0004252">
    <property type="term" value="F:serine-type endopeptidase activity"/>
    <property type="evidence" value="ECO:0007669"/>
    <property type="project" value="UniProtKB-UniRule"/>
</dbReference>
<dbReference type="PANTHER" id="PTHR10046">
    <property type="entry name" value="ATP DEPENDENT LON PROTEASE FAMILY MEMBER"/>
    <property type="match status" value="1"/>
</dbReference>
<comment type="function">
    <text evidence="9">ATP-dependent serine protease that mediates the selective degradation of mutant and abnormal proteins as well as certain short-lived regulatory proteins. Required for cellular homeostasis and for survival from DNA damage and developmental changes induced by stress. Degrades polypeptides processively to yield small peptide fragments that are 5 to 10 amino acids long. Binds to DNA in a double-stranded, site-specific manner.</text>
</comment>
<dbReference type="GO" id="GO:0005524">
    <property type="term" value="F:ATP binding"/>
    <property type="evidence" value="ECO:0007669"/>
    <property type="project" value="UniProtKB-UniRule"/>
</dbReference>
<comment type="subcellular location">
    <subcellularLocation>
        <location evidence="1 9 10">Cytoplasm</location>
    </subcellularLocation>
</comment>
<keyword evidence="7 9" id="KW-0067">ATP-binding</keyword>
<name>A0A1F2WHP2_9ACTN</name>
<dbReference type="SMART" id="SM00382">
    <property type="entry name" value="AAA"/>
    <property type="match status" value="1"/>
</dbReference>
<dbReference type="Pfam" id="PF05362">
    <property type="entry name" value="Lon_C"/>
    <property type="match status" value="1"/>
</dbReference>
<evidence type="ECO:0000256" key="7">
    <source>
        <dbReference type="ARBA" id="ARBA00022840"/>
    </source>
</evidence>
<dbReference type="GO" id="GO:0043565">
    <property type="term" value="F:sequence-specific DNA binding"/>
    <property type="evidence" value="ECO:0007669"/>
    <property type="project" value="UniProtKB-UniRule"/>
</dbReference>
<accession>A0A1F2WHP2</accession>
<feature type="domain" description="Lon proteolytic" evidence="15">
    <location>
        <begin position="615"/>
        <end position="796"/>
    </location>
</feature>
<dbReference type="HAMAP" id="MF_01973">
    <property type="entry name" value="lon_bact"/>
    <property type="match status" value="1"/>
</dbReference>
<dbReference type="Proteomes" id="UP000177876">
    <property type="component" value="Unassembled WGS sequence"/>
</dbReference>
<dbReference type="SUPFAM" id="SSF54211">
    <property type="entry name" value="Ribosomal protein S5 domain 2-like"/>
    <property type="match status" value="1"/>
</dbReference>
<dbReference type="Pfam" id="PF22667">
    <property type="entry name" value="Lon_lid"/>
    <property type="match status" value="1"/>
</dbReference>
<keyword evidence="3 9" id="KW-0645">Protease</keyword>
<dbReference type="GO" id="GO:0006515">
    <property type="term" value="P:protein quality control for misfolded or incompletely synthesized proteins"/>
    <property type="evidence" value="ECO:0007669"/>
    <property type="project" value="UniProtKB-UniRule"/>
</dbReference>
<dbReference type="InterPro" id="IPR003593">
    <property type="entry name" value="AAA+_ATPase"/>
</dbReference>
<comment type="caution">
    <text evidence="17">The sequence shown here is derived from an EMBL/GenBank/DDBJ whole genome shotgun (WGS) entry which is preliminary data.</text>
</comment>
<dbReference type="Gene3D" id="1.20.58.1480">
    <property type="match status" value="1"/>
</dbReference>
<dbReference type="FunFam" id="3.40.50.300:FF:000382">
    <property type="entry name" value="Lon protease homolog 2, peroxisomal"/>
    <property type="match status" value="1"/>
</dbReference>
<dbReference type="InterPro" id="IPR027065">
    <property type="entry name" value="Lon_Prtase"/>
</dbReference>
<dbReference type="Pfam" id="PF00004">
    <property type="entry name" value="AAA"/>
    <property type="match status" value="1"/>
</dbReference>
<keyword evidence="8 9" id="KW-0346">Stress response</keyword>
<dbReference type="AlphaFoldDB" id="A0A1F2WHP2"/>
<dbReference type="SUPFAM" id="SSF52540">
    <property type="entry name" value="P-loop containing nucleoside triphosphate hydrolases"/>
    <property type="match status" value="1"/>
</dbReference>
<dbReference type="GO" id="GO:0005737">
    <property type="term" value="C:cytoplasm"/>
    <property type="evidence" value="ECO:0007669"/>
    <property type="project" value="UniProtKB-SubCell"/>
</dbReference>
<keyword evidence="5 9" id="KW-0378">Hydrolase</keyword>
<dbReference type="PRINTS" id="PR00830">
    <property type="entry name" value="ENDOLAPTASE"/>
</dbReference>
<dbReference type="EC" id="3.4.21.53" evidence="9 10"/>
<evidence type="ECO:0000256" key="2">
    <source>
        <dbReference type="ARBA" id="ARBA00022490"/>
    </source>
</evidence>
<evidence type="ECO:0000259" key="15">
    <source>
        <dbReference type="PROSITE" id="PS51786"/>
    </source>
</evidence>
<dbReference type="InterPro" id="IPR027543">
    <property type="entry name" value="Lon_bac"/>
</dbReference>
<evidence type="ECO:0000256" key="10">
    <source>
        <dbReference type="PIRNR" id="PIRNR001174"/>
    </source>
</evidence>
<sequence>MKRRAPSSSPTDQKENILADSDFLGMTEPYIPDELPVLPLKDTVIYPHIIVPLLITEEYLVKLIDDALSADRMVVAVATKEEVDRPAPGQIYDIGTAAAIIRMLKLPDGSMQLFMQGIQRVHILEFIQEDPYLKAKLEKVKEVLEPSVEIEGLARNVLNLFKNMVTLAPYLPNEIFIAAMNITDPNNLADFIASNINISIQEKQELLEALDVKDRLEKLTVFLNKELEILEIGSKIQSQVQTELSKSQREYVLREQMKAIQKELGEEDERTMEINEFREKIDKSGMPEEARKEAERELDRLTRMPAAAAEYTVSRTYLEWLTSLPWKESTPDNLEIDQAQETLDNDHYDLEKIKDRILEYLAVRKLNPAMKGPILCFVGPPGVGKTSLGQSIAHALGRKFVRMSLGGIHDEAEIRGHRRTYIGALPGRIIQGIRKAGTNNPVFMLDEVDKIGMDFRGDPSSALLEVLDPEQNFSFSDNYLDVPFDLSPVMFITTANTAITIPPALLDRMELLELVGYTEVEKLHIAENHLIPRQLEAHGLKKSRVIFTEEATRVIIRSYTREAGVRNLEREIATICRKVAKDVASGARKSKKILKKDLHAMLGPIRFRFEVLEEEDEVGVATGLAWTEAGGDVLFVEAQVMPGDGQLILTGKLGDVMQESAKAALTYCRSVAGLYGVDHDFFKENDMHVHVPAGAIPKDGPSAGVTMATALISAITKRKVRKEVGMTGEITLRGKVLPIGGLKEKTLAAHRSGVKTVLLPAENEKYLEDIPDFIRNELEFIPVKHIEEIFKVALHPEAGIAIAGRKKTVPAKAKRKNAAIGVSGEEVAK</sequence>
<keyword evidence="4 9" id="KW-0547">Nucleotide-binding</keyword>
<feature type="active site" evidence="9 11">
    <location>
        <position position="745"/>
    </location>
</feature>
<dbReference type="EMBL" id="MELK01000047">
    <property type="protein sequence ID" value="OFW56364.1"/>
    <property type="molecule type" value="Genomic_DNA"/>
</dbReference>
<protein>
    <recommendedName>
        <fullName evidence="9 10">Lon protease</fullName>
        <ecNumber evidence="9 10">3.4.21.53</ecNumber>
    </recommendedName>
    <alternativeName>
        <fullName evidence="9">ATP-dependent protease La</fullName>
    </alternativeName>
</protein>
<dbReference type="CDD" id="cd19500">
    <property type="entry name" value="RecA-like_Lon"/>
    <property type="match status" value="1"/>
</dbReference>
<dbReference type="InterPro" id="IPR003111">
    <property type="entry name" value="Lon_prtase_N"/>
</dbReference>
<dbReference type="Gene3D" id="3.40.50.300">
    <property type="entry name" value="P-loop containing nucleotide triphosphate hydrolases"/>
    <property type="match status" value="1"/>
</dbReference>
<comment type="induction">
    <text evidence="9">By heat shock.</text>
</comment>
<dbReference type="GO" id="GO:0016887">
    <property type="term" value="F:ATP hydrolysis activity"/>
    <property type="evidence" value="ECO:0007669"/>
    <property type="project" value="UniProtKB-UniRule"/>
</dbReference>
<keyword evidence="6 9" id="KW-0720">Serine protease</keyword>
<dbReference type="PROSITE" id="PS51786">
    <property type="entry name" value="LON_PROTEOLYTIC"/>
    <property type="match status" value="1"/>
</dbReference>
<feature type="binding site" evidence="9 12">
    <location>
        <begin position="379"/>
        <end position="386"/>
    </location>
    <ligand>
        <name>ATP</name>
        <dbReference type="ChEBI" id="CHEBI:30616"/>
    </ligand>
</feature>
<dbReference type="Pfam" id="PF02190">
    <property type="entry name" value="LON_substr_bdg"/>
    <property type="match status" value="1"/>
</dbReference>
<feature type="active site" evidence="9 11">
    <location>
        <position position="702"/>
    </location>
</feature>
<dbReference type="InterPro" id="IPR003959">
    <property type="entry name" value="ATPase_AAA_core"/>
</dbReference>
<dbReference type="NCBIfam" id="NF008053">
    <property type="entry name" value="PRK10787.1"/>
    <property type="match status" value="1"/>
</dbReference>
<dbReference type="InterPro" id="IPR015947">
    <property type="entry name" value="PUA-like_sf"/>
</dbReference>
<dbReference type="InterPro" id="IPR004815">
    <property type="entry name" value="Lon_bac/euk-typ"/>
</dbReference>
<comment type="subunit">
    <text evidence="9 10">Homohexamer. Organized in a ring with a central cavity.</text>
</comment>
<dbReference type="STRING" id="1797197.A2Y75_03965"/>
<keyword evidence="2 9" id="KW-0963">Cytoplasm</keyword>
<dbReference type="Gene3D" id="2.30.130.40">
    <property type="entry name" value="LON domain-like"/>
    <property type="match status" value="1"/>
</dbReference>
<evidence type="ECO:0000256" key="6">
    <source>
        <dbReference type="ARBA" id="ARBA00022825"/>
    </source>
</evidence>
<dbReference type="GO" id="GO:0004176">
    <property type="term" value="F:ATP-dependent peptidase activity"/>
    <property type="evidence" value="ECO:0007669"/>
    <property type="project" value="UniProtKB-UniRule"/>
</dbReference>
<evidence type="ECO:0000256" key="5">
    <source>
        <dbReference type="ARBA" id="ARBA00022801"/>
    </source>
</evidence>
<evidence type="ECO:0000256" key="13">
    <source>
        <dbReference type="PROSITE-ProRule" id="PRU01122"/>
    </source>
</evidence>
<comment type="similarity">
    <text evidence="9 10 13 14">Belongs to the peptidase S16 family.</text>
</comment>